<keyword evidence="4" id="KW-0677">Repeat</keyword>
<dbReference type="CDD" id="cd18577">
    <property type="entry name" value="ABC_6TM_Pgp_ABCB1_D1_like"/>
    <property type="match status" value="1"/>
</dbReference>
<evidence type="ECO:0000256" key="3">
    <source>
        <dbReference type="ARBA" id="ARBA00022692"/>
    </source>
</evidence>
<feature type="transmembrane region" description="Helical" evidence="9">
    <location>
        <begin position="772"/>
        <end position="793"/>
    </location>
</feature>
<sequence>MRTKKVADGFTINVKSQKEELDDVSCDDDVDEADKPKLTYQECIRFRRDLAEQTTDVKPVSLFGLFRFATSFDKVLAVIGATCAILTGIAQPAVMMVGGKLNNILLTIDPRDPRFRSESFLYIYVYLGFGIVCFAMNYAQFICFQTISCRVIARMRHEYIRGVLRQNAGWFDRNHSGILTTRLNDNIERIREGIGDKLGLLIKGASMFVTSLVISFTYEWRVALVMLGVSPCSAFLMSQLSQKMSAATKKELKGVAKAGAVAEESILGIRTVQSCNGQEEMVQKYKSELLKGRAYGVRKALWNGFIGGAFFFVLMTFLGAGLLYGGYLVKIGIFEKPGDLFAVVFAMLVGAYFLGVVSPHLMVLLNARVAASTIYQVIDRNPKIDIYSPSGISMPEGQGRIVFKDVHFRYPTRKEVKVLNGLNLVIEPGQVVAFVGHSGCGKSTTIGLLTRLYEAESGNVTIDGQNVRNLNLDWLRNIIGIVQQEPVLFSDTVEGNLRMGNPDAEMDSLVKACRMANAHNFIKSLPKGYQTFIGDGGVQLSGGQKQRIAIARALVRDPKILLLDEATSALDAHSEAVVQSALKNASKGRTTIMIAHRLSTVRNADKIVVFDKGVIAEEGKHSELVESGGIYSELVKSQQFKPEPEITEDSIPEEEQICGVIVAIICGLHLPASSLMITYVFKAFEQSDYERTLMNKLVIAFVMYACVGFAIMLTQFGSTALFGLVSENMVVRLRVRAFRSILMQDAAYFDDPKHSPCRLITRLASDAPKIKAVGLCGTAFVALVGGTQIFLAFKIQRINRSLIKNDNALKLAVEIIENVQTIQLLTRTDHFNNKYQTYSNCQKKSEITKAYYEALNYAVSQSFRYYMLAATSAVSVHCASTGLVYIGDSFNSTVSTMLAAMGVVYTAVFFPEIVTAHSAAGTLFEIIKRPPKTGDHMDGEKPEIKGRISFENVNFVYPQRPRQPVMTGINFEIKPGQTVALVGPSGCGKSTAISLLERFYDVASGSVRFDNNDVKKISLRYLRTQVALVGQEPRLFAGSIRNNICLGLEKEIPTNQLFEVLELANAKSFVQGLPQGLDTDVGEKGTQLSGGQKQRVAIARAIVRDPKILLLDEATSALDSESERAVQEALDKVSKGRTCIIIAHRLSSIQNADVIIYIENGKVREIGDHKALMVQKGRYYDLIKQQDFTS</sequence>
<dbReference type="STRING" id="451379.A0A0N5AUE7"/>
<evidence type="ECO:0000256" key="9">
    <source>
        <dbReference type="SAM" id="Phobius"/>
    </source>
</evidence>
<dbReference type="PANTHER" id="PTHR43394:SF27">
    <property type="entry name" value="ATP-DEPENDENT TRANSLOCASE ABCB1-LIKE"/>
    <property type="match status" value="1"/>
</dbReference>
<name>A0A0N5AUE7_9BILA</name>
<dbReference type="FunFam" id="3.40.50.300:FF:001370">
    <property type="entry name" value="p-GlycoProtein related"/>
    <property type="match status" value="2"/>
</dbReference>
<dbReference type="SMART" id="SM00382">
    <property type="entry name" value="AAA"/>
    <property type="match status" value="2"/>
</dbReference>
<feature type="domain" description="ABC transporter" evidence="10">
    <location>
        <begin position="948"/>
        <end position="1185"/>
    </location>
</feature>
<keyword evidence="6" id="KW-0067">ATP-binding</keyword>
<accession>A0A0N5AUE7</accession>
<dbReference type="PROSITE" id="PS50929">
    <property type="entry name" value="ABC_TM1F"/>
    <property type="match status" value="2"/>
</dbReference>
<dbReference type="CDD" id="cd03249">
    <property type="entry name" value="ABC_MTABC3_MDL1_MDL2"/>
    <property type="match status" value="2"/>
</dbReference>
<dbReference type="InterPro" id="IPR039421">
    <property type="entry name" value="Type_1_exporter"/>
</dbReference>
<evidence type="ECO:0000313" key="12">
    <source>
        <dbReference type="Proteomes" id="UP000046393"/>
    </source>
</evidence>
<dbReference type="PANTHER" id="PTHR43394">
    <property type="entry name" value="ATP-DEPENDENT PERMEASE MDL1, MITOCHONDRIAL"/>
    <property type="match status" value="1"/>
</dbReference>
<keyword evidence="12" id="KW-1185">Reference proteome</keyword>
<dbReference type="InterPro" id="IPR017871">
    <property type="entry name" value="ABC_transporter-like_CS"/>
</dbReference>
<dbReference type="Pfam" id="PF00664">
    <property type="entry name" value="ABC_membrane"/>
    <property type="match status" value="3"/>
</dbReference>
<keyword evidence="7 9" id="KW-1133">Transmembrane helix</keyword>
<dbReference type="GO" id="GO:0009636">
    <property type="term" value="P:response to toxic substance"/>
    <property type="evidence" value="ECO:0007669"/>
    <property type="project" value="UniProtKB-ARBA"/>
</dbReference>
<organism evidence="12 13">
    <name type="scientific">Syphacia muris</name>
    <dbReference type="NCBI Taxonomy" id="451379"/>
    <lineage>
        <taxon>Eukaryota</taxon>
        <taxon>Metazoa</taxon>
        <taxon>Ecdysozoa</taxon>
        <taxon>Nematoda</taxon>
        <taxon>Chromadorea</taxon>
        <taxon>Rhabditida</taxon>
        <taxon>Spirurina</taxon>
        <taxon>Oxyuridomorpha</taxon>
        <taxon>Oxyuroidea</taxon>
        <taxon>Oxyuridae</taxon>
        <taxon>Syphacia</taxon>
    </lineage>
</organism>
<keyword evidence="5" id="KW-0547">Nucleotide-binding</keyword>
<evidence type="ECO:0000256" key="8">
    <source>
        <dbReference type="ARBA" id="ARBA00023136"/>
    </source>
</evidence>
<dbReference type="InterPro" id="IPR011527">
    <property type="entry name" value="ABC1_TM_dom"/>
</dbReference>
<dbReference type="SUPFAM" id="SSF52540">
    <property type="entry name" value="P-loop containing nucleoside triphosphate hydrolases"/>
    <property type="match status" value="2"/>
</dbReference>
<dbReference type="Proteomes" id="UP000046393">
    <property type="component" value="Unplaced"/>
</dbReference>
<feature type="transmembrane region" description="Helical" evidence="9">
    <location>
        <begin position="657"/>
        <end position="681"/>
    </location>
</feature>
<feature type="transmembrane region" description="Helical" evidence="9">
    <location>
        <begin position="340"/>
        <end position="365"/>
    </location>
</feature>
<dbReference type="Gene3D" id="1.20.1560.10">
    <property type="entry name" value="ABC transporter type 1, transmembrane domain"/>
    <property type="match status" value="3"/>
</dbReference>
<feature type="transmembrane region" description="Helical" evidence="9">
    <location>
        <begin position="701"/>
        <end position="725"/>
    </location>
</feature>
<feature type="domain" description="ABC transmembrane type-1" evidence="11">
    <location>
        <begin position="659"/>
        <end position="915"/>
    </location>
</feature>
<evidence type="ECO:0000259" key="11">
    <source>
        <dbReference type="PROSITE" id="PS50929"/>
    </source>
</evidence>
<dbReference type="GO" id="GO:0016887">
    <property type="term" value="F:ATP hydrolysis activity"/>
    <property type="evidence" value="ECO:0007669"/>
    <property type="project" value="InterPro"/>
</dbReference>
<comment type="subcellular location">
    <subcellularLocation>
        <location evidence="1">Membrane</location>
        <topology evidence="1">Multi-pass membrane protein</topology>
    </subcellularLocation>
</comment>
<feature type="domain" description="ABC transmembrane type-1" evidence="11">
    <location>
        <begin position="78"/>
        <end position="366"/>
    </location>
</feature>
<dbReference type="InterPro" id="IPR003593">
    <property type="entry name" value="AAA+_ATPase"/>
</dbReference>
<evidence type="ECO:0000313" key="13">
    <source>
        <dbReference type="WBParaSite" id="SMUV_0000848101-mRNA-1"/>
    </source>
</evidence>
<feature type="domain" description="ABC transporter" evidence="10">
    <location>
        <begin position="401"/>
        <end position="637"/>
    </location>
</feature>
<dbReference type="PROSITE" id="PS50893">
    <property type="entry name" value="ABC_TRANSPORTER_2"/>
    <property type="match status" value="2"/>
</dbReference>
<dbReference type="GO" id="GO:0015421">
    <property type="term" value="F:ABC-type oligopeptide transporter activity"/>
    <property type="evidence" value="ECO:0007669"/>
    <property type="project" value="TreeGrafter"/>
</dbReference>
<dbReference type="InterPro" id="IPR036640">
    <property type="entry name" value="ABC1_TM_sf"/>
</dbReference>
<feature type="transmembrane region" description="Helical" evidence="9">
    <location>
        <begin position="300"/>
        <end position="328"/>
    </location>
</feature>
<evidence type="ECO:0000256" key="6">
    <source>
        <dbReference type="ARBA" id="ARBA00022840"/>
    </source>
</evidence>
<evidence type="ECO:0000256" key="7">
    <source>
        <dbReference type="ARBA" id="ARBA00022989"/>
    </source>
</evidence>
<evidence type="ECO:0000259" key="10">
    <source>
        <dbReference type="PROSITE" id="PS50893"/>
    </source>
</evidence>
<protein>
    <submittedName>
        <fullName evidence="13">ABC transmembrane type-1 domain-containing protein</fullName>
    </submittedName>
</protein>
<keyword evidence="8 9" id="KW-0472">Membrane</keyword>
<feature type="transmembrane region" description="Helical" evidence="9">
    <location>
        <begin position="75"/>
        <end position="99"/>
    </location>
</feature>
<proteinExistence type="inferred from homology"/>
<dbReference type="InterPro" id="IPR003439">
    <property type="entry name" value="ABC_transporter-like_ATP-bd"/>
</dbReference>
<evidence type="ECO:0000256" key="4">
    <source>
        <dbReference type="ARBA" id="ARBA00022737"/>
    </source>
</evidence>
<dbReference type="GO" id="GO:0005524">
    <property type="term" value="F:ATP binding"/>
    <property type="evidence" value="ECO:0007669"/>
    <property type="project" value="UniProtKB-KW"/>
</dbReference>
<comment type="similarity">
    <text evidence="2">Belongs to the ABC transporter superfamily. ABCB family. Multidrug resistance exporter (TC 3.A.1.201) subfamily.</text>
</comment>
<dbReference type="WBParaSite" id="SMUV_0000848101-mRNA-1">
    <property type="protein sequence ID" value="SMUV_0000848101-mRNA-1"/>
    <property type="gene ID" value="SMUV_0000848101"/>
</dbReference>
<dbReference type="InterPro" id="IPR027417">
    <property type="entry name" value="P-loop_NTPase"/>
</dbReference>
<keyword evidence="3 9" id="KW-0812">Transmembrane</keyword>
<dbReference type="SUPFAM" id="SSF90123">
    <property type="entry name" value="ABC transporter transmembrane region"/>
    <property type="match status" value="2"/>
</dbReference>
<evidence type="ECO:0000256" key="1">
    <source>
        <dbReference type="ARBA" id="ARBA00004141"/>
    </source>
</evidence>
<dbReference type="GO" id="GO:0005743">
    <property type="term" value="C:mitochondrial inner membrane"/>
    <property type="evidence" value="ECO:0007669"/>
    <property type="project" value="TreeGrafter"/>
</dbReference>
<dbReference type="Gene3D" id="3.40.50.300">
    <property type="entry name" value="P-loop containing nucleotide triphosphate hydrolases"/>
    <property type="match status" value="2"/>
</dbReference>
<evidence type="ECO:0000256" key="5">
    <source>
        <dbReference type="ARBA" id="ARBA00022741"/>
    </source>
</evidence>
<evidence type="ECO:0000256" key="2">
    <source>
        <dbReference type="ARBA" id="ARBA00007577"/>
    </source>
</evidence>
<dbReference type="Pfam" id="PF00005">
    <property type="entry name" value="ABC_tran"/>
    <property type="match status" value="2"/>
</dbReference>
<dbReference type="GO" id="GO:0090374">
    <property type="term" value="P:oligopeptide export from mitochondrion"/>
    <property type="evidence" value="ECO:0007669"/>
    <property type="project" value="TreeGrafter"/>
</dbReference>
<feature type="transmembrane region" description="Helical" evidence="9">
    <location>
        <begin position="119"/>
        <end position="147"/>
    </location>
</feature>
<reference evidence="13" key="1">
    <citation type="submission" date="2016-04" db="UniProtKB">
        <authorList>
            <consortium name="WormBaseParasite"/>
        </authorList>
    </citation>
    <scope>IDENTIFICATION</scope>
</reference>
<dbReference type="PROSITE" id="PS00211">
    <property type="entry name" value="ABC_TRANSPORTER_1"/>
    <property type="match status" value="2"/>
</dbReference>
<dbReference type="AlphaFoldDB" id="A0A0N5AUE7"/>